<evidence type="ECO:0000313" key="9">
    <source>
        <dbReference type="Proteomes" id="UP000294325"/>
    </source>
</evidence>
<keyword evidence="4 6" id="KW-0862">Zinc</keyword>
<dbReference type="AlphaFoldDB" id="A0A4P7BY59"/>
<accession>A0A4P7BY59</accession>
<comment type="similarity">
    <text evidence="6">Belongs to the peptidase M48 family.</text>
</comment>
<reference evidence="8 9" key="1">
    <citation type="submission" date="2019-03" db="EMBL/GenBank/DDBJ databases">
        <title>The genome sequence of Nitrosococcus wardiae strain D1FHST reveals the archetypal metabolic capacity of ammonia-oxidizing Gammaproteobacteria.</title>
        <authorList>
            <person name="Wang L."/>
            <person name="Lim C.K."/>
            <person name="Hanson T.E."/>
            <person name="Dang H."/>
            <person name="Klotz M.G."/>
        </authorList>
    </citation>
    <scope>NUCLEOTIDE SEQUENCE [LARGE SCALE GENOMIC DNA]</scope>
    <source>
        <strain evidence="8 9">D1FHS</strain>
    </source>
</reference>
<keyword evidence="2" id="KW-0479">Metal-binding</keyword>
<protein>
    <submittedName>
        <fullName evidence="8">M48 family peptidase</fullName>
    </submittedName>
</protein>
<dbReference type="OrthoDB" id="9810445at2"/>
<feature type="domain" description="Peptidase M48" evidence="7">
    <location>
        <begin position="70"/>
        <end position="255"/>
    </location>
</feature>
<gene>
    <name evidence="8" type="ORF">E3U44_05920</name>
</gene>
<dbReference type="KEGG" id="nwr:E3U44_05920"/>
<dbReference type="Proteomes" id="UP000294325">
    <property type="component" value="Chromosome"/>
</dbReference>
<dbReference type="PANTHER" id="PTHR22726:SF1">
    <property type="entry name" value="METALLOENDOPEPTIDASE OMA1, MITOCHONDRIAL"/>
    <property type="match status" value="1"/>
</dbReference>
<evidence type="ECO:0000256" key="2">
    <source>
        <dbReference type="ARBA" id="ARBA00022723"/>
    </source>
</evidence>
<dbReference type="InterPro" id="IPR051156">
    <property type="entry name" value="Mito/Outer_Membr_Metalloprot"/>
</dbReference>
<dbReference type="GO" id="GO:0016020">
    <property type="term" value="C:membrane"/>
    <property type="evidence" value="ECO:0007669"/>
    <property type="project" value="TreeGrafter"/>
</dbReference>
<dbReference type="GO" id="GO:0051603">
    <property type="term" value="P:proteolysis involved in protein catabolic process"/>
    <property type="evidence" value="ECO:0007669"/>
    <property type="project" value="TreeGrafter"/>
</dbReference>
<keyword evidence="1 6" id="KW-0645">Protease</keyword>
<dbReference type="RefSeq" id="WP_134357131.1">
    <property type="nucleotide sequence ID" value="NZ_CP038033.1"/>
</dbReference>
<evidence type="ECO:0000259" key="7">
    <source>
        <dbReference type="Pfam" id="PF01435"/>
    </source>
</evidence>
<proteinExistence type="inferred from homology"/>
<dbReference type="Pfam" id="PF01435">
    <property type="entry name" value="Peptidase_M48"/>
    <property type="match status" value="1"/>
</dbReference>
<sequence length="271" mass="29376">MRRISMSRLVIAAIIALISFISYFSLSDHNPITGEKQRVALSTKEEIALGLHAAPKMLQQHHGLLPNQQAQAHIDRVGSQLIAALNHSLEKTGNKNPYPFEFHLLADKQIINAFALPGGQVFITAALYNRLTTEGQLAGVLGHEIGHVLARHGAQRLAKQHLTQGLAGAAGVAGGDIQTARMAQAVAQLVHMKYGRADELESDMWGVRLTAQAGYDPRSMLDVMRILEQASGGQSPPEFLSTHPKPTNRVAYIQQVINEVFPNGVPEGLSP</sequence>
<dbReference type="InterPro" id="IPR001915">
    <property type="entry name" value="Peptidase_M48"/>
</dbReference>
<dbReference type="GO" id="GO:0004222">
    <property type="term" value="F:metalloendopeptidase activity"/>
    <property type="evidence" value="ECO:0007669"/>
    <property type="project" value="InterPro"/>
</dbReference>
<organism evidence="8 9">
    <name type="scientific">Nitrosococcus wardiae</name>
    <dbReference type="NCBI Taxonomy" id="1814290"/>
    <lineage>
        <taxon>Bacteria</taxon>
        <taxon>Pseudomonadati</taxon>
        <taxon>Pseudomonadota</taxon>
        <taxon>Gammaproteobacteria</taxon>
        <taxon>Chromatiales</taxon>
        <taxon>Chromatiaceae</taxon>
        <taxon>Nitrosococcus</taxon>
    </lineage>
</organism>
<evidence type="ECO:0000256" key="6">
    <source>
        <dbReference type="RuleBase" id="RU003983"/>
    </source>
</evidence>
<keyword evidence="3 6" id="KW-0378">Hydrolase</keyword>
<evidence type="ECO:0000313" key="8">
    <source>
        <dbReference type="EMBL" id="QBQ54090.1"/>
    </source>
</evidence>
<comment type="cofactor">
    <cofactor evidence="6">
        <name>Zn(2+)</name>
        <dbReference type="ChEBI" id="CHEBI:29105"/>
    </cofactor>
    <text evidence="6">Binds 1 zinc ion per subunit.</text>
</comment>
<dbReference type="Gene3D" id="3.30.2010.10">
    <property type="entry name" value="Metalloproteases ('zincins'), catalytic domain"/>
    <property type="match status" value="1"/>
</dbReference>
<dbReference type="PANTHER" id="PTHR22726">
    <property type="entry name" value="METALLOENDOPEPTIDASE OMA1"/>
    <property type="match status" value="1"/>
</dbReference>
<evidence type="ECO:0000256" key="3">
    <source>
        <dbReference type="ARBA" id="ARBA00022801"/>
    </source>
</evidence>
<evidence type="ECO:0000256" key="4">
    <source>
        <dbReference type="ARBA" id="ARBA00022833"/>
    </source>
</evidence>
<keyword evidence="5 6" id="KW-0482">Metalloprotease</keyword>
<evidence type="ECO:0000256" key="5">
    <source>
        <dbReference type="ARBA" id="ARBA00023049"/>
    </source>
</evidence>
<evidence type="ECO:0000256" key="1">
    <source>
        <dbReference type="ARBA" id="ARBA00022670"/>
    </source>
</evidence>
<keyword evidence="9" id="KW-1185">Reference proteome</keyword>
<dbReference type="EMBL" id="CP038033">
    <property type="protein sequence ID" value="QBQ54090.1"/>
    <property type="molecule type" value="Genomic_DNA"/>
</dbReference>
<name>A0A4P7BY59_9GAMM</name>
<dbReference type="GO" id="GO:0046872">
    <property type="term" value="F:metal ion binding"/>
    <property type="evidence" value="ECO:0007669"/>
    <property type="project" value="UniProtKB-KW"/>
</dbReference>